<evidence type="ECO:0000256" key="1">
    <source>
        <dbReference type="ARBA" id="ARBA00001539"/>
    </source>
</evidence>
<dbReference type="PANTHER" id="PTHR43000">
    <property type="entry name" value="DTDP-D-GLUCOSE 4,6-DEHYDRATASE-RELATED"/>
    <property type="match status" value="1"/>
</dbReference>
<evidence type="ECO:0000259" key="9">
    <source>
        <dbReference type="Pfam" id="PF16363"/>
    </source>
</evidence>
<keyword evidence="8" id="KW-0812">Transmembrane</keyword>
<accession>A0ABQ1QZJ1</accession>
<evidence type="ECO:0000256" key="5">
    <source>
        <dbReference type="ARBA" id="ARBA00023027"/>
    </source>
</evidence>
<dbReference type="InterPro" id="IPR016040">
    <property type="entry name" value="NAD(P)-bd_dom"/>
</dbReference>
<gene>
    <name evidence="10" type="ORF">GCM10011361_15760</name>
</gene>
<dbReference type="InterPro" id="IPR005888">
    <property type="entry name" value="dTDP_Gluc_deHydtase"/>
</dbReference>
<keyword evidence="5" id="KW-0520">NAD</keyword>
<evidence type="ECO:0000256" key="4">
    <source>
        <dbReference type="ARBA" id="ARBA00011990"/>
    </source>
</evidence>
<dbReference type="InterPro" id="IPR036291">
    <property type="entry name" value="NAD(P)-bd_dom_sf"/>
</dbReference>
<sequence>MSPSKKSILITGGAGFIGSSFIPYILRTHQDYHVINLDKLTYAADLARLRDIEHLDRYTFVKGDICDRKKVDQIFSEFQIDSVIHFAAESHVDNSILSPDHFIKTNIEGTFVLLESARKFWNPGFLKSKNTRFYHISTDEVFGSLGPEGHFTENSPYAPNSPYSASKASSDLLVRSYHKTYGMNTLISNCSNNFGPRQHHEKLIPTIIRKAIAEEPIPIYGDGSNIRDWIYVSDHCRAIDLVFHKGQSGDTFVIGGNNEQSNLQVAKKVCTLLDDLQPRTSGSYKELITFVKDRPGHDFRYALDDAKVRKQLGWKPLEDFESGLRKTISGYLKKIQKV</sequence>
<evidence type="ECO:0000256" key="8">
    <source>
        <dbReference type="SAM" id="Phobius"/>
    </source>
</evidence>
<name>A0ABQ1QZJ1_9FLAO</name>
<evidence type="ECO:0000256" key="7">
    <source>
        <dbReference type="RuleBase" id="RU004473"/>
    </source>
</evidence>
<feature type="domain" description="NAD(P)-binding" evidence="9">
    <location>
        <begin position="9"/>
        <end position="327"/>
    </location>
</feature>
<dbReference type="Proteomes" id="UP000625780">
    <property type="component" value="Unassembled WGS sequence"/>
</dbReference>
<comment type="caution">
    <text evidence="10">The sequence shown here is derived from an EMBL/GenBank/DDBJ whole genome shotgun (WGS) entry which is preliminary data.</text>
</comment>
<dbReference type="EC" id="4.2.1.46" evidence="4 7"/>
<dbReference type="Pfam" id="PF16363">
    <property type="entry name" value="GDP_Man_Dehyd"/>
    <property type="match status" value="1"/>
</dbReference>
<keyword evidence="8" id="KW-0472">Membrane</keyword>
<evidence type="ECO:0000313" key="10">
    <source>
        <dbReference type="EMBL" id="GGD49963.1"/>
    </source>
</evidence>
<organism evidence="10 11">
    <name type="scientific">Muriicola marianensis</name>
    <dbReference type="NCBI Taxonomy" id="1324801"/>
    <lineage>
        <taxon>Bacteria</taxon>
        <taxon>Pseudomonadati</taxon>
        <taxon>Bacteroidota</taxon>
        <taxon>Flavobacteriia</taxon>
        <taxon>Flavobacteriales</taxon>
        <taxon>Flavobacteriaceae</taxon>
        <taxon>Muriicola</taxon>
    </lineage>
</organism>
<comment type="similarity">
    <text evidence="3 7">Belongs to the NAD(P)-dependent epimerase/dehydratase family. dTDP-glucose dehydratase subfamily.</text>
</comment>
<feature type="transmembrane region" description="Helical" evidence="8">
    <location>
        <begin position="7"/>
        <end position="26"/>
    </location>
</feature>
<dbReference type="RefSeq" id="WP_188370130.1">
    <property type="nucleotide sequence ID" value="NZ_BMFH01000001.1"/>
</dbReference>
<keyword evidence="11" id="KW-1185">Reference proteome</keyword>
<dbReference type="Gene3D" id="3.90.25.10">
    <property type="entry name" value="UDP-galactose 4-epimerase, domain 1"/>
    <property type="match status" value="1"/>
</dbReference>
<evidence type="ECO:0000256" key="6">
    <source>
        <dbReference type="ARBA" id="ARBA00023239"/>
    </source>
</evidence>
<evidence type="ECO:0000313" key="11">
    <source>
        <dbReference type="Proteomes" id="UP000625780"/>
    </source>
</evidence>
<keyword evidence="6 7" id="KW-0456">Lyase</keyword>
<dbReference type="CDD" id="cd05246">
    <property type="entry name" value="dTDP_GD_SDR_e"/>
    <property type="match status" value="1"/>
</dbReference>
<dbReference type="SUPFAM" id="SSF51735">
    <property type="entry name" value="NAD(P)-binding Rossmann-fold domains"/>
    <property type="match status" value="1"/>
</dbReference>
<evidence type="ECO:0000256" key="2">
    <source>
        <dbReference type="ARBA" id="ARBA00001911"/>
    </source>
</evidence>
<dbReference type="Gene3D" id="3.40.50.720">
    <property type="entry name" value="NAD(P)-binding Rossmann-like Domain"/>
    <property type="match status" value="1"/>
</dbReference>
<proteinExistence type="inferred from homology"/>
<comment type="cofactor">
    <cofactor evidence="2 7">
        <name>NAD(+)</name>
        <dbReference type="ChEBI" id="CHEBI:57540"/>
    </cofactor>
</comment>
<protein>
    <recommendedName>
        <fullName evidence="4 7">dTDP-glucose 4,6-dehydratase</fullName>
        <ecNumber evidence="4 7">4.2.1.46</ecNumber>
    </recommendedName>
</protein>
<comment type="catalytic activity">
    <reaction evidence="1 7">
        <text>dTDP-alpha-D-glucose = dTDP-4-dehydro-6-deoxy-alpha-D-glucose + H2O</text>
        <dbReference type="Rhea" id="RHEA:17221"/>
        <dbReference type="ChEBI" id="CHEBI:15377"/>
        <dbReference type="ChEBI" id="CHEBI:57477"/>
        <dbReference type="ChEBI" id="CHEBI:57649"/>
        <dbReference type="EC" id="4.2.1.46"/>
    </reaction>
</comment>
<dbReference type="EMBL" id="BMFH01000001">
    <property type="protein sequence ID" value="GGD49963.1"/>
    <property type="molecule type" value="Genomic_DNA"/>
</dbReference>
<keyword evidence="8" id="KW-1133">Transmembrane helix</keyword>
<dbReference type="NCBIfam" id="TIGR01181">
    <property type="entry name" value="dTDP_gluc_dehyt"/>
    <property type="match status" value="1"/>
</dbReference>
<evidence type="ECO:0000256" key="3">
    <source>
        <dbReference type="ARBA" id="ARBA00008178"/>
    </source>
</evidence>
<reference evidence="11" key="1">
    <citation type="journal article" date="2019" name="Int. J. Syst. Evol. Microbiol.">
        <title>The Global Catalogue of Microorganisms (GCM) 10K type strain sequencing project: providing services to taxonomists for standard genome sequencing and annotation.</title>
        <authorList>
            <consortium name="The Broad Institute Genomics Platform"/>
            <consortium name="The Broad Institute Genome Sequencing Center for Infectious Disease"/>
            <person name="Wu L."/>
            <person name="Ma J."/>
        </authorList>
    </citation>
    <scope>NUCLEOTIDE SEQUENCE [LARGE SCALE GENOMIC DNA]</scope>
    <source>
        <strain evidence="11">CGMCC 1.12606</strain>
    </source>
</reference>